<feature type="transmembrane region" description="Helical" evidence="1">
    <location>
        <begin position="109"/>
        <end position="128"/>
    </location>
</feature>
<proteinExistence type="predicted"/>
<comment type="caution">
    <text evidence="2">The sequence shown here is derived from an EMBL/GenBank/DDBJ whole genome shotgun (WGS) entry which is preliminary data.</text>
</comment>
<name>A0A8I1WAW7_PLESH</name>
<reference evidence="2" key="1">
    <citation type="submission" date="2021-03" db="EMBL/GenBank/DDBJ databases">
        <title>Plesiomonas shigelloides zfcc0051, isolated from zebrafish feces.</title>
        <authorList>
            <person name="Vanderhoek Z."/>
            <person name="Gaulke C."/>
        </authorList>
    </citation>
    <scope>NUCLEOTIDE SEQUENCE</scope>
    <source>
        <strain evidence="2">Zfcc0051</strain>
    </source>
</reference>
<keyword evidence="1" id="KW-0812">Transmembrane</keyword>
<gene>
    <name evidence="2" type="ORF">J2R62_14250</name>
</gene>
<dbReference type="Pfam" id="PF11086">
    <property type="entry name" value="DUF2878"/>
    <property type="match status" value="1"/>
</dbReference>
<dbReference type="InterPro" id="IPR021306">
    <property type="entry name" value="DUF2878"/>
</dbReference>
<feature type="transmembrane region" description="Helical" evidence="1">
    <location>
        <begin position="20"/>
        <end position="41"/>
    </location>
</feature>
<protein>
    <submittedName>
        <fullName evidence="2">DUF2878 domain-containing protein</fullName>
    </submittedName>
</protein>
<keyword evidence="1" id="KW-0472">Membrane</keyword>
<dbReference type="EMBL" id="JAFNAA010000018">
    <property type="protein sequence ID" value="MBO1109355.1"/>
    <property type="molecule type" value="Genomic_DNA"/>
</dbReference>
<keyword evidence="1" id="KW-1133">Transmembrane helix</keyword>
<dbReference type="RefSeq" id="WP_084978305.1">
    <property type="nucleotide sequence ID" value="NZ_JAFNAA010000018.1"/>
</dbReference>
<sequence>MPLFRAKYWRWIHFFAFELYWLAAVKFHANGVCLLLALLHLALTPTPRRDLRILPLSLLGIGVDFLLTYSGVFVFPSGFPLWMVAVWVGFILALPHGLGWLFEFHLGWQILFGALGGALSYFSAYALGVVRFGYPLMLVIIGIAAIWALLLPLLIHLARIISTRYPDAVSD</sequence>
<dbReference type="AlphaFoldDB" id="A0A8I1WAW7"/>
<feature type="transmembrane region" description="Helical" evidence="1">
    <location>
        <begin position="81"/>
        <end position="102"/>
    </location>
</feature>
<evidence type="ECO:0000313" key="3">
    <source>
        <dbReference type="Proteomes" id="UP000664658"/>
    </source>
</evidence>
<accession>A0A8I1WAW7</accession>
<evidence type="ECO:0000256" key="1">
    <source>
        <dbReference type="SAM" id="Phobius"/>
    </source>
</evidence>
<dbReference type="Proteomes" id="UP000664658">
    <property type="component" value="Unassembled WGS sequence"/>
</dbReference>
<organism evidence="2 3">
    <name type="scientific">Plesiomonas shigelloides</name>
    <name type="common">Aeromonas shigelloides</name>
    <dbReference type="NCBI Taxonomy" id="703"/>
    <lineage>
        <taxon>Bacteria</taxon>
        <taxon>Pseudomonadati</taxon>
        <taxon>Pseudomonadota</taxon>
        <taxon>Gammaproteobacteria</taxon>
        <taxon>Enterobacterales</taxon>
        <taxon>Enterobacteriaceae</taxon>
        <taxon>Plesiomonas</taxon>
    </lineage>
</organism>
<feature type="transmembrane region" description="Helical" evidence="1">
    <location>
        <begin position="53"/>
        <end position="75"/>
    </location>
</feature>
<feature type="transmembrane region" description="Helical" evidence="1">
    <location>
        <begin position="134"/>
        <end position="155"/>
    </location>
</feature>
<evidence type="ECO:0000313" key="2">
    <source>
        <dbReference type="EMBL" id="MBO1109355.1"/>
    </source>
</evidence>